<sequence>MSTPSTPRDRSFRRRLHDRLLRLRSVSPASSVRPRSASVTASQPSYNSSPASSVQPQPDIAESLDSSCIGDTITACTGELEGTPIQSLPSATCEFDADQEFRTQCTSDDDIETESDSQDVWSAAFREAVNSLGTDIDVAILQGRNIEQILRKLEQMDEDATQTSGFKRGIKYLHSIQIPLEGFKLALDLASPFAGLDPTAKAVFGVVTGVTAIAISFATADLEFAKQIGEMLSQLSYIDDCDTLGQKTNKSDIHKALVSMYGKILEFYKASFEILSAKGVKLVLKMALEQNRLPAIVQEFLKHAEMLHKIVQNVTAEIALDIRKMLYDQEIARWLGGDKIGRQSEHHADLGDLRDDRACEFLLENPRFTEWYRAPKARLLAITGNMGSGKSVAAAFLVDELMKRRKSIVPRPMIIYHYCRDDETGRTTYVLSVLILSLLEQLSGLKKNFYDWYKDNQASGNIEPAKDVRKLEEFFQLTVQSLERSLFIVIDGLDECDRTSRIRLLRLLQKSAESNKRLKILVCSRPNEEILQRFDDLARIDLISDSHRDRMIVEHTVKLQLMYLPQNVKELVIDHLSSMAQGSAIWTKMVVKLIEERQIRALGPMKHFLGKIPLSGQLSILYDDLLSRCTSNVPDNQNLAKSALSLLAASSRPLSRTELAWAAALATAPPDVKSIAALSELVDEERLIGLVRPFVATFKSDEIKNDRFRLVHQSVKEYVIENFTSDVFGPEDAAIENLCGRTFVDQSKLRLEAFMLRICIRYLLLDDIDKIDLLSEEQAAIEELPQEVDLFNDYPDPVDYNPQCTWEEWEKTMIRYDPTQRGFGEFFVYASCYWLDHFAAVDKECLPNLQSVEVLCAAGSTRLYNWTQQNSRPGCVLKARFEFDSRLYDALGVTSLYGPPAMLYHMMQNSDFSSNKFLPSTAISATKQILQWGELERLSILVSSEAFGCQLRGIDFWSLVLDFWSDPVQRGRNWEVVFNLIDNTSDTLVDESSANELLCLAARVGCLPLIQRLMIKAQHDQRLKNGLLCTFPRTLNPLAQRKSRNQPIGEAVLNDHVATVDFLLKQRGFEEHLTYTNAEGENVLHLAAVRCNPVMFSLLMPYFPKGKHNPADQGDSALVRVILSSTTPCNRFESARILLQQNAASGDNHTWNEGQNPLCVAVRIGDIEMCSLLIRTGNIDPQSAITHGCNGRKVLIEETPENAESGPAILQMLMHEVEK</sequence>
<evidence type="ECO:0000256" key="2">
    <source>
        <dbReference type="SAM" id="MobiDB-lite"/>
    </source>
</evidence>
<gene>
    <name evidence="4" type="ORF">R9X50_00467600</name>
</gene>
<evidence type="ECO:0000313" key="5">
    <source>
        <dbReference type="Proteomes" id="UP001303373"/>
    </source>
</evidence>
<keyword evidence="5" id="KW-1185">Reference proteome</keyword>
<dbReference type="SUPFAM" id="SSF52540">
    <property type="entry name" value="P-loop containing nucleoside triphosphate hydrolases"/>
    <property type="match status" value="1"/>
</dbReference>
<reference evidence="4 5" key="1">
    <citation type="submission" date="2023-11" db="EMBL/GenBank/DDBJ databases">
        <title>An acidophilic fungus is an integral part of prey digestion in a carnivorous sundew plant.</title>
        <authorList>
            <person name="Tsai I.J."/>
        </authorList>
    </citation>
    <scope>NUCLEOTIDE SEQUENCE [LARGE SCALE GENOMIC DNA]</scope>
    <source>
        <strain evidence="4">169a</strain>
    </source>
</reference>
<accession>A0AAQ3M6H9</accession>
<evidence type="ECO:0000256" key="1">
    <source>
        <dbReference type="ARBA" id="ARBA00022737"/>
    </source>
</evidence>
<dbReference type="PROSITE" id="PS50837">
    <property type="entry name" value="NACHT"/>
    <property type="match status" value="1"/>
</dbReference>
<dbReference type="PANTHER" id="PTHR10039:SF10">
    <property type="entry name" value="NACHT DOMAIN-CONTAINING PROTEIN"/>
    <property type="match status" value="1"/>
</dbReference>
<evidence type="ECO:0000313" key="4">
    <source>
        <dbReference type="EMBL" id="WPH01822.1"/>
    </source>
</evidence>
<dbReference type="PANTHER" id="PTHR10039">
    <property type="entry name" value="AMELOGENIN"/>
    <property type="match status" value="1"/>
</dbReference>
<organism evidence="4 5">
    <name type="scientific">Acrodontium crateriforme</name>
    <dbReference type="NCBI Taxonomy" id="150365"/>
    <lineage>
        <taxon>Eukaryota</taxon>
        <taxon>Fungi</taxon>
        <taxon>Dikarya</taxon>
        <taxon>Ascomycota</taxon>
        <taxon>Pezizomycotina</taxon>
        <taxon>Dothideomycetes</taxon>
        <taxon>Dothideomycetidae</taxon>
        <taxon>Mycosphaerellales</taxon>
        <taxon>Teratosphaeriaceae</taxon>
        <taxon>Acrodontium</taxon>
    </lineage>
</organism>
<dbReference type="SMART" id="SM00248">
    <property type="entry name" value="ANK"/>
    <property type="match status" value="3"/>
</dbReference>
<feature type="compositionally biased region" description="Low complexity" evidence="2">
    <location>
        <begin position="23"/>
        <end position="56"/>
    </location>
</feature>
<dbReference type="Proteomes" id="UP001303373">
    <property type="component" value="Chromosome 6"/>
</dbReference>
<dbReference type="InterPro" id="IPR027417">
    <property type="entry name" value="P-loop_NTPase"/>
</dbReference>
<feature type="region of interest" description="Disordered" evidence="2">
    <location>
        <begin position="23"/>
        <end position="61"/>
    </location>
</feature>
<proteinExistence type="predicted"/>
<dbReference type="EMBL" id="CP138585">
    <property type="protein sequence ID" value="WPH01822.1"/>
    <property type="molecule type" value="Genomic_DNA"/>
</dbReference>
<evidence type="ECO:0000259" key="3">
    <source>
        <dbReference type="PROSITE" id="PS50837"/>
    </source>
</evidence>
<protein>
    <recommendedName>
        <fullName evidence="3">NACHT domain-containing protein</fullName>
    </recommendedName>
</protein>
<dbReference type="InterPro" id="IPR007111">
    <property type="entry name" value="NACHT_NTPase"/>
</dbReference>
<name>A0AAQ3M6H9_9PEZI</name>
<dbReference type="InterPro" id="IPR056884">
    <property type="entry name" value="NPHP3-like_N"/>
</dbReference>
<feature type="domain" description="NACHT" evidence="3">
    <location>
        <begin position="378"/>
        <end position="527"/>
    </location>
</feature>
<dbReference type="Pfam" id="PF24883">
    <property type="entry name" value="NPHP3_N"/>
    <property type="match status" value="1"/>
</dbReference>
<dbReference type="Gene3D" id="3.40.50.300">
    <property type="entry name" value="P-loop containing nucleotide triphosphate hydrolases"/>
    <property type="match status" value="1"/>
</dbReference>
<dbReference type="AlphaFoldDB" id="A0AAQ3M6H9"/>
<dbReference type="Gene3D" id="1.25.40.20">
    <property type="entry name" value="Ankyrin repeat-containing domain"/>
    <property type="match status" value="1"/>
</dbReference>
<keyword evidence="1" id="KW-0677">Repeat</keyword>
<dbReference type="InterPro" id="IPR002110">
    <property type="entry name" value="Ankyrin_rpt"/>
</dbReference>
<dbReference type="SUPFAM" id="SSF48403">
    <property type="entry name" value="Ankyrin repeat"/>
    <property type="match status" value="1"/>
</dbReference>
<dbReference type="InterPro" id="IPR036770">
    <property type="entry name" value="Ankyrin_rpt-contain_sf"/>
</dbReference>